<organism evidence="2 3">
    <name type="scientific">Croceicoccus naphthovorans</name>
    <dbReference type="NCBI Taxonomy" id="1348774"/>
    <lineage>
        <taxon>Bacteria</taxon>
        <taxon>Pseudomonadati</taxon>
        <taxon>Pseudomonadota</taxon>
        <taxon>Alphaproteobacteria</taxon>
        <taxon>Sphingomonadales</taxon>
        <taxon>Erythrobacteraceae</taxon>
        <taxon>Croceicoccus</taxon>
    </lineage>
</organism>
<dbReference type="PROSITE" id="PS50110">
    <property type="entry name" value="RESPONSE_REGULATORY"/>
    <property type="match status" value="1"/>
</dbReference>
<evidence type="ECO:0000313" key="3">
    <source>
        <dbReference type="Proteomes" id="UP000035287"/>
    </source>
</evidence>
<dbReference type="Gene3D" id="3.40.50.2300">
    <property type="match status" value="1"/>
</dbReference>
<dbReference type="PANTHER" id="PTHR44591:SF24">
    <property type="entry name" value="PROTEIN-GLUTAMATE METHYLESTERASE_PROTEIN-GLUTAMINE GLUTAMINASE 1"/>
    <property type="match status" value="1"/>
</dbReference>
<gene>
    <name evidence="2" type="ORF">AB433_04015</name>
</gene>
<dbReference type="SMART" id="SM00448">
    <property type="entry name" value="REC"/>
    <property type="match status" value="1"/>
</dbReference>
<dbReference type="InterPro" id="IPR011006">
    <property type="entry name" value="CheY-like_superfamily"/>
</dbReference>
<dbReference type="Proteomes" id="UP000035287">
    <property type="component" value="Chromosome"/>
</dbReference>
<keyword evidence="1" id="KW-0597">Phosphoprotein</keyword>
<dbReference type="SUPFAM" id="SSF52172">
    <property type="entry name" value="CheY-like"/>
    <property type="match status" value="1"/>
</dbReference>
<name>A0A0G3XCQ5_9SPHN</name>
<evidence type="ECO:0000256" key="1">
    <source>
        <dbReference type="ARBA" id="ARBA00022553"/>
    </source>
</evidence>
<keyword evidence="3" id="KW-1185">Reference proteome</keyword>
<reference evidence="2 3" key="1">
    <citation type="submission" date="2015-06" db="EMBL/GenBank/DDBJ databases">
        <authorList>
            <person name="Zeng Y."/>
            <person name="Huang Y."/>
        </authorList>
    </citation>
    <scope>NUCLEOTIDE SEQUENCE [LARGE SCALE GENOMIC DNA]</scope>
    <source>
        <strain evidence="2 3">PQ-2</strain>
    </source>
</reference>
<dbReference type="Pfam" id="PF00072">
    <property type="entry name" value="Response_reg"/>
    <property type="match status" value="1"/>
</dbReference>
<dbReference type="AlphaFoldDB" id="A0A0G3XCQ5"/>
<accession>A0A0G3XCQ5</accession>
<evidence type="ECO:0000313" key="2">
    <source>
        <dbReference type="EMBL" id="AKM09335.1"/>
    </source>
</evidence>
<dbReference type="InterPro" id="IPR050595">
    <property type="entry name" value="Bact_response_regulator"/>
</dbReference>
<dbReference type="InterPro" id="IPR001789">
    <property type="entry name" value="Sig_transdc_resp-reg_receiver"/>
</dbReference>
<protein>
    <submittedName>
        <fullName evidence="2">Uncharacterized protein</fullName>
    </submittedName>
</protein>
<sequence>MADWGYENGHFEAGKSPVILLVEDEMIIAFDMADQLASAGFDVDGPYPSNSKALSALENGKPDVAILDVQLTDGDVYPVADRLREMSIPIVFHSGHADPAELSRDYPRAVVCTKPCPAGRLEEAVRQVMSALA</sequence>
<proteinExistence type="predicted"/>
<dbReference type="PANTHER" id="PTHR44591">
    <property type="entry name" value="STRESS RESPONSE REGULATOR PROTEIN 1"/>
    <property type="match status" value="1"/>
</dbReference>
<dbReference type="EMBL" id="CP011770">
    <property type="protein sequence ID" value="AKM09335.1"/>
    <property type="molecule type" value="Genomic_DNA"/>
</dbReference>
<dbReference type="STRING" id="1348774.AB433_04015"/>
<dbReference type="PATRIC" id="fig|1348774.3.peg.836"/>
<dbReference type="GO" id="GO:0000160">
    <property type="term" value="P:phosphorelay signal transduction system"/>
    <property type="evidence" value="ECO:0007669"/>
    <property type="project" value="InterPro"/>
</dbReference>
<dbReference type="KEGG" id="cna:AB433_04015"/>
<dbReference type="RefSeq" id="WP_047820025.1">
    <property type="nucleotide sequence ID" value="NZ_CP011770.1"/>
</dbReference>